<evidence type="ECO:0000313" key="4">
    <source>
        <dbReference type="Proteomes" id="UP000014711"/>
    </source>
</evidence>
<evidence type="ECO:0000313" key="3">
    <source>
        <dbReference type="EMBL" id="AGO48427.1"/>
    </source>
</evidence>
<keyword evidence="2" id="KW-0472">Membrane</keyword>
<dbReference type="KEGG" id="vg:16797010"/>
<dbReference type="RefSeq" id="YP_008242005.1">
    <property type="nucleotide sequence ID" value="NC_021802.1"/>
</dbReference>
<dbReference type="OrthoDB" id="34444at10239"/>
<keyword evidence="4" id="KW-1185">Reference proteome</keyword>
<dbReference type="EMBL" id="KC821618">
    <property type="protein sequence ID" value="AGO48427.1"/>
    <property type="molecule type" value="Genomic_DNA"/>
</dbReference>
<feature type="region of interest" description="Disordered" evidence="1">
    <location>
        <begin position="23"/>
        <end position="52"/>
    </location>
</feature>
<proteinExistence type="predicted"/>
<feature type="compositionally biased region" description="Basic and acidic residues" evidence="1">
    <location>
        <begin position="39"/>
        <end position="52"/>
    </location>
</feature>
<gene>
    <name evidence="3" type="ORF">Phi10:1_gp087</name>
</gene>
<protein>
    <submittedName>
        <fullName evidence="3">Structural protein</fullName>
    </submittedName>
</protein>
<feature type="transmembrane region" description="Helical" evidence="2">
    <location>
        <begin position="105"/>
        <end position="134"/>
    </location>
</feature>
<reference evidence="3 4" key="1">
    <citation type="journal article" date="2013" name="Proc. Natl. Acad. Sci. U.S.A.">
        <title>Twelve previously unknown phage genera are ubiquitous in global oceans.</title>
        <authorList>
            <person name="Holmfeldt K."/>
            <person name="Solonenko N."/>
            <person name="Shah M."/>
            <person name="Corrier K."/>
            <person name="Riemann L."/>
            <person name="Verberkmoes N.C."/>
            <person name="Sullivan M.B."/>
        </authorList>
    </citation>
    <scope>NUCLEOTIDE SEQUENCE [LARGE SCALE GENOMIC DNA]</scope>
    <source>
        <strain evidence="3">Phi10:1</strain>
    </source>
</reference>
<keyword evidence="2" id="KW-0812">Transmembrane</keyword>
<evidence type="ECO:0000256" key="1">
    <source>
        <dbReference type="SAM" id="MobiDB-lite"/>
    </source>
</evidence>
<dbReference type="Proteomes" id="UP000014711">
    <property type="component" value="Segment"/>
</dbReference>
<evidence type="ECO:0000256" key="2">
    <source>
        <dbReference type="SAM" id="Phobius"/>
    </source>
</evidence>
<organism evidence="3 4">
    <name type="scientific">Cellulophaga phage phi10:1</name>
    <dbReference type="NCBI Taxonomy" id="1327981"/>
    <lineage>
        <taxon>Viruses</taxon>
        <taxon>Duplodnaviria</taxon>
        <taxon>Heunggongvirae</taxon>
        <taxon>Uroviricota</taxon>
        <taxon>Caudoviricetes</taxon>
        <taxon>Assiduviridae</taxon>
        <taxon>Cebadecemvirus</taxon>
        <taxon>Cebadecemvirus phi10una</taxon>
    </lineage>
</organism>
<reference evidence="4" key="2">
    <citation type="submission" date="2013-03" db="EMBL/GenBank/DDBJ databases">
        <title>The Cellulophaga phages: a novel, diverse, and globally ubiquitous model system.</title>
        <authorList>
            <person name="Holmfeldt K."/>
            <person name="Solonenko N."/>
            <person name="Shah M."/>
            <person name="Corrier K."/>
            <person name="Riemann L."/>
            <person name="VerBerkmoes N.C."/>
            <person name="Sullivan M.B."/>
        </authorList>
    </citation>
    <scope>NUCLEOTIDE SEQUENCE [LARGE SCALE GENOMIC DNA]</scope>
</reference>
<sequence length="601" mass="62536">MAELSVQLSADIKDLEAALKKAKTQLSGLEKSSKNTNESLRRSSESGAKGVDKLGKATANAAPTLQEFSRVIQDAPFGIVGVGNNITQLVSQFGYLSKSAGGTKAAFSALLGSLTGAGGILFAVSTIVTLLTVFGDKLKFAASSTEKLAKASAEFVSSAQSEISTLQTLVKIANDETVSKTARGRAIERLNEKYGDYLGNLDQESIKTTTVKNAVDNLTRSLLKQAQVRGVQALIEEKYKDTAQDLVTLQLEQKEAYKAVKQEVTSLTKEVDAFSRTSSDNGLVEQIKEIYKIAGSEGGRLNVLTALVNSYSAAKKATGEFVKETSDELKPFQDLLSSLTIEDLLLDTKALDNGITLVGEKIKKGTEKWKNNFVDLGEIFQVGDATNKIQESVDVIFGGIQTGLNNTVARAKPQFDKLTLLFATFSENVKAIGNDAITNGIANIGTAIGEALVSGENVFGAIGQSILASFGDFLSSFGKQLVQYGVAALAFSTISKALANPLTAAPAAIAAIAIGVALSAAGAALSKVAAGGTGSTSSSTSTSSVAGQSSYSSASSSSSYGSSVSGGSDVVVFEISGTKLIGVLDRTLKRNSRLGGNLTIG</sequence>
<name>S0A1R5_9CAUD</name>
<dbReference type="GeneID" id="16797010"/>
<accession>S0A1R5</accession>
<keyword evidence="2" id="KW-1133">Transmembrane helix</keyword>